<accession>A0A1M6UF68</accession>
<evidence type="ECO:0000256" key="1">
    <source>
        <dbReference type="SAM" id="Phobius"/>
    </source>
</evidence>
<keyword evidence="1" id="KW-0812">Transmembrane</keyword>
<dbReference type="STRING" id="1830138.SAMN05443507_11962"/>
<dbReference type="AlphaFoldDB" id="A0A1M6UF68"/>
<keyword evidence="1" id="KW-1133">Transmembrane helix</keyword>
<evidence type="ECO:0000313" key="3">
    <source>
        <dbReference type="Proteomes" id="UP000184016"/>
    </source>
</evidence>
<keyword evidence="3" id="KW-1185">Reference proteome</keyword>
<sequence length="74" mass="8793">MFKTRWHVVLWCVLAWLAIAWLVFHIRSHIRSAWWYFTKVELVELLSGAILVAAIVWIIGEVGSVMERLRRETK</sequence>
<organism evidence="2 3">
    <name type="scientific">Alicyclobacillus tolerans</name>
    <dbReference type="NCBI Taxonomy" id="90970"/>
    <lineage>
        <taxon>Bacteria</taxon>
        <taxon>Bacillati</taxon>
        <taxon>Bacillota</taxon>
        <taxon>Bacilli</taxon>
        <taxon>Bacillales</taxon>
        <taxon>Alicyclobacillaceae</taxon>
        <taxon>Alicyclobacillus</taxon>
    </lineage>
</organism>
<feature type="transmembrane region" description="Helical" evidence="1">
    <location>
        <begin position="46"/>
        <end position="66"/>
    </location>
</feature>
<protein>
    <submittedName>
        <fullName evidence="2">Uncharacterized protein</fullName>
    </submittedName>
</protein>
<dbReference type="RefSeq" id="WP_072874673.1">
    <property type="nucleotide sequence ID" value="NZ_FRAF01000019.1"/>
</dbReference>
<gene>
    <name evidence="2" type="ORF">SAMN05443507_11962</name>
</gene>
<evidence type="ECO:0000313" key="2">
    <source>
        <dbReference type="EMBL" id="SHK67698.1"/>
    </source>
</evidence>
<dbReference type="EMBL" id="FRAF01000019">
    <property type="protein sequence ID" value="SHK67698.1"/>
    <property type="molecule type" value="Genomic_DNA"/>
</dbReference>
<keyword evidence="1" id="KW-0472">Membrane</keyword>
<dbReference type="Proteomes" id="UP000184016">
    <property type="component" value="Unassembled WGS sequence"/>
</dbReference>
<feature type="transmembrane region" description="Helical" evidence="1">
    <location>
        <begin position="7"/>
        <end position="26"/>
    </location>
</feature>
<reference evidence="3" key="1">
    <citation type="submission" date="2016-11" db="EMBL/GenBank/DDBJ databases">
        <authorList>
            <person name="Varghese N."/>
            <person name="Submissions S."/>
        </authorList>
    </citation>
    <scope>NUCLEOTIDE SEQUENCE [LARGE SCALE GENOMIC DNA]</scope>
    <source>
        <strain evidence="3">USBA-503</strain>
    </source>
</reference>
<proteinExistence type="predicted"/>
<name>A0A1M6UF68_9BACL</name>